<organism evidence="9 10">
    <name type="scientific">Anoxybacteroides amylolyticum</name>
    <dbReference type="NCBI Taxonomy" id="294699"/>
    <lineage>
        <taxon>Bacteria</taxon>
        <taxon>Bacillati</taxon>
        <taxon>Bacillota</taxon>
        <taxon>Bacilli</taxon>
        <taxon>Bacillales</taxon>
        <taxon>Anoxybacillaceae</taxon>
        <taxon>Anoxybacteroides</taxon>
    </lineage>
</organism>
<name>A0A160F3G7_9BACL</name>
<dbReference type="PANTHER" id="PTHR34975:SF2">
    <property type="entry name" value="SPORE GERMINATION PROTEIN A2"/>
    <property type="match status" value="1"/>
</dbReference>
<feature type="transmembrane region" description="Helical" evidence="8">
    <location>
        <begin position="144"/>
        <end position="163"/>
    </location>
</feature>
<dbReference type="EMBL" id="CP015438">
    <property type="protein sequence ID" value="ANB60877.1"/>
    <property type="molecule type" value="Genomic_DNA"/>
</dbReference>
<accession>A0A160F3G7</accession>
<evidence type="ECO:0000313" key="10">
    <source>
        <dbReference type="Proteomes" id="UP000076865"/>
    </source>
</evidence>
<dbReference type="InterPro" id="IPR004761">
    <property type="entry name" value="Spore_GerAB"/>
</dbReference>
<gene>
    <name evidence="9" type="ORF">GFC30_1908</name>
</gene>
<feature type="transmembrane region" description="Helical" evidence="8">
    <location>
        <begin position="213"/>
        <end position="235"/>
    </location>
</feature>
<feature type="transmembrane region" description="Helical" evidence="8">
    <location>
        <begin position="270"/>
        <end position="289"/>
    </location>
</feature>
<dbReference type="GO" id="GO:0009847">
    <property type="term" value="P:spore germination"/>
    <property type="evidence" value="ECO:0007669"/>
    <property type="project" value="InterPro"/>
</dbReference>
<feature type="transmembrane region" description="Helical" evidence="8">
    <location>
        <begin position="331"/>
        <end position="353"/>
    </location>
</feature>
<evidence type="ECO:0000256" key="3">
    <source>
        <dbReference type="ARBA" id="ARBA00022448"/>
    </source>
</evidence>
<dbReference type="Proteomes" id="UP000076865">
    <property type="component" value="Chromosome"/>
</dbReference>
<evidence type="ECO:0000256" key="8">
    <source>
        <dbReference type="SAM" id="Phobius"/>
    </source>
</evidence>
<dbReference type="KEGG" id="aamy:GFC30_1908"/>
<comment type="subcellular location">
    <subcellularLocation>
        <location evidence="1">Membrane</location>
        <topology evidence="1">Multi-pass membrane protein</topology>
    </subcellularLocation>
</comment>
<keyword evidence="6 8" id="KW-1133">Transmembrane helix</keyword>
<feature type="transmembrane region" description="Helical" evidence="8">
    <location>
        <begin position="301"/>
        <end position="319"/>
    </location>
</feature>
<dbReference type="AlphaFoldDB" id="A0A160F3G7"/>
<evidence type="ECO:0000256" key="7">
    <source>
        <dbReference type="ARBA" id="ARBA00023136"/>
    </source>
</evidence>
<keyword evidence="3" id="KW-0813">Transport</keyword>
<feature type="transmembrane region" description="Helical" evidence="8">
    <location>
        <begin position="12"/>
        <end position="32"/>
    </location>
</feature>
<dbReference type="PATRIC" id="fig|294699.3.peg.1955"/>
<evidence type="ECO:0000256" key="1">
    <source>
        <dbReference type="ARBA" id="ARBA00004141"/>
    </source>
</evidence>
<keyword evidence="4" id="KW-0309">Germination</keyword>
<keyword evidence="7 8" id="KW-0472">Membrane</keyword>
<proteinExistence type="inferred from homology"/>
<keyword evidence="5 8" id="KW-0812">Transmembrane</keyword>
<evidence type="ECO:0000256" key="4">
    <source>
        <dbReference type="ARBA" id="ARBA00022544"/>
    </source>
</evidence>
<dbReference type="GO" id="GO:0016020">
    <property type="term" value="C:membrane"/>
    <property type="evidence" value="ECO:0007669"/>
    <property type="project" value="UniProtKB-SubCell"/>
</dbReference>
<feature type="transmembrane region" description="Helical" evidence="8">
    <location>
        <begin position="183"/>
        <end position="201"/>
    </location>
</feature>
<evidence type="ECO:0000256" key="2">
    <source>
        <dbReference type="ARBA" id="ARBA00007998"/>
    </source>
</evidence>
<protein>
    <submittedName>
        <fullName evidence="9">Spore germination family protein</fullName>
    </submittedName>
</protein>
<dbReference type="RefSeq" id="WP_066324679.1">
    <property type="nucleotide sequence ID" value="NZ_CP015438.1"/>
</dbReference>
<dbReference type="OrthoDB" id="2381188at2"/>
<evidence type="ECO:0000313" key="9">
    <source>
        <dbReference type="EMBL" id="ANB60877.1"/>
    </source>
</evidence>
<evidence type="ECO:0000256" key="5">
    <source>
        <dbReference type="ARBA" id="ARBA00022692"/>
    </source>
</evidence>
<feature type="transmembrane region" description="Helical" evidence="8">
    <location>
        <begin position="119"/>
        <end position="137"/>
    </location>
</feature>
<sequence>MKAHPLNIVQIACILMLSIGLMNHVIVIPLLLEAAHRDAWIAAILTLGIMFFWLPLLHFIMKQSKQIPLFQWIQSEFSTIVAYLVAFLGTLLLITISYVTLKDTVTFTTTTYLTATPNWAISLTLSILCFYNAYLGIPSVAKTSVIILPFVVIFGVFVMFTTIPHKDYSLLKPILENGWDPVWKGMIYTGAGYAEILIILFMQHRLQPQFPFLGLLVLAFLAASLSIGPTIGAIIEFGPIKAAQLRYPAFEQWRLINLGTYIEHMDFLSIYQWLSGAFVRISLATALVPELFGITNEQSRRWVLIVLYLAILAASLVPISDNAFLHMLNKAVLPLSLFLILFLSFLLAILALISSIKARRE</sequence>
<keyword evidence="10" id="KW-1185">Reference proteome</keyword>
<dbReference type="PANTHER" id="PTHR34975">
    <property type="entry name" value="SPORE GERMINATION PROTEIN A2"/>
    <property type="match status" value="1"/>
</dbReference>
<dbReference type="NCBIfam" id="TIGR00912">
    <property type="entry name" value="2A0309"/>
    <property type="match status" value="1"/>
</dbReference>
<feature type="transmembrane region" description="Helical" evidence="8">
    <location>
        <begin position="80"/>
        <end position="99"/>
    </location>
</feature>
<feature type="transmembrane region" description="Helical" evidence="8">
    <location>
        <begin position="38"/>
        <end position="60"/>
    </location>
</feature>
<comment type="similarity">
    <text evidence="2">Belongs to the amino acid-polyamine-organocation (APC) superfamily. Spore germination protein (SGP) (TC 2.A.3.9) family.</text>
</comment>
<dbReference type="Pfam" id="PF03845">
    <property type="entry name" value="Spore_permease"/>
    <property type="match status" value="1"/>
</dbReference>
<evidence type="ECO:0000256" key="6">
    <source>
        <dbReference type="ARBA" id="ARBA00022989"/>
    </source>
</evidence>
<reference evidence="9 10" key="1">
    <citation type="journal article" date="2006" name="Syst. Appl. Microbiol.">
        <title>Anoxybacillus amylolyticus sp. nov., a thermophilic amylase producing bacterium isolated from Mount Rittmann (Antarctica).</title>
        <authorList>
            <person name="Poli A."/>
            <person name="Esposito E."/>
            <person name="Lama L."/>
            <person name="Orlando P."/>
            <person name="Nicolaus G."/>
            <person name="de Appolonia F."/>
            <person name="Gambacorta A."/>
            <person name="Nicolaus B."/>
        </authorList>
    </citation>
    <scope>NUCLEOTIDE SEQUENCE [LARGE SCALE GENOMIC DNA]</scope>
    <source>
        <strain evidence="9 10">DSM 15939</strain>
    </source>
</reference>